<protein>
    <submittedName>
        <fullName evidence="1">Structural protein</fullName>
    </submittedName>
</protein>
<evidence type="ECO:0000313" key="1">
    <source>
        <dbReference type="EMBL" id="DAE13114.1"/>
    </source>
</evidence>
<accession>A0A8S5Q1S2</accession>
<dbReference type="EMBL" id="BK015564">
    <property type="protein sequence ID" value="DAE13114.1"/>
    <property type="molecule type" value="Genomic_DNA"/>
</dbReference>
<organism evidence="1">
    <name type="scientific">Siphoviridae sp. ctLqe90</name>
    <dbReference type="NCBI Taxonomy" id="2825456"/>
    <lineage>
        <taxon>Viruses</taxon>
        <taxon>Duplodnaviria</taxon>
        <taxon>Heunggongvirae</taxon>
        <taxon>Uroviricota</taxon>
        <taxon>Caudoviricetes</taxon>
    </lineage>
</organism>
<proteinExistence type="predicted"/>
<sequence>MLFLAGVGRATLLDGERLVATANTLIDSSITIGISFEDLRAGMRNKLYGRYAHTSTFDLKLTDAMFSLEYLAMNTGSEVELGGDAMKDEKLTADATGKVTLSYKAVPMVGNTNVYAYIKKSGTDEGYQRYAVTGDGVNEVALGEALKDAEVCVRYMYHNDIASKITISANFIPKTLTCILEANLYNGGSCDVETSTLAGKVIIKVPRFMLNGSQELSMSASGVSNTSIEGSALASGCAGCDGDGVYAEIVQVLENKTAADMFASIVIEDKNQTAKAGDKIELNVYACPVDGAPIKLNPDQYNVTVTTGSSTYANGIVTVADTSVVTVKFVPNDKLSDTMNITVA</sequence>
<name>A0A8S5Q1S2_9CAUD</name>
<reference evidence="1" key="1">
    <citation type="journal article" date="2021" name="Proc. Natl. Acad. Sci. U.S.A.">
        <title>A Catalog of Tens of Thousands of Viruses from Human Metagenomes Reveals Hidden Associations with Chronic Diseases.</title>
        <authorList>
            <person name="Tisza M.J."/>
            <person name="Buck C.B."/>
        </authorList>
    </citation>
    <scope>NUCLEOTIDE SEQUENCE</scope>
    <source>
        <strain evidence="1">CtLqe90</strain>
    </source>
</reference>